<sequence>MTEAMSFRSSQERWCARILQRYFRAPVPLKLTLIDTSASGFNNVSNPDVREGPLPTEIIPHECSYSLSLQTSTQAALKTTTVSGSVSLSSVYHAEEATSTPSVLSHS</sequence>
<dbReference type="Proteomes" id="UP000183567">
    <property type="component" value="Unassembled WGS sequence"/>
</dbReference>
<reference evidence="1 2" key="1">
    <citation type="submission" date="2016-03" db="EMBL/GenBank/DDBJ databases">
        <title>Comparative genomics of the ectomycorrhizal sister species Rhizopogon vinicolor and Rhizopogon vesiculosus (Basidiomycota: Boletales) reveals a divergence of the mating type B locus.</title>
        <authorList>
            <person name="Mujic A.B."/>
            <person name="Kuo A."/>
            <person name="Tritt A."/>
            <person name="Lipzen A."/>
            <person name="Chen C."/>
            <person name="Johnson J."/>
            <person name="Sharma A."/>
            <person name="Barry K."/>
            <person name="Grigoriev I.V."/>
            <person name="Spatafora J.W."/>
        </authorList>
    </citation>
    <scope>NUCLEOTIDE SEQUENCE [LARGE SCALE GENOMIC DNA]</scope>
    <source>
        <strain evidence="1 2">AM-OR11-056</strain>
    </source>
</reference>
<comment type="caution">
    <text evidence="1">The sequence shown here is derived from an EMBL/GenBank/DDBJ whole genome shotgun (WGS) entry which is preliminary data.</text>
</comment>
<name>A0A1J8QWX3_9AGAM</name>
<organism evidence="1 2">
    <name type="scientific">Rhizopogon vesiculosus</name>
    <dbReference type="NCBI Taxonomy" id="180088"/>
    <lineage>
        <taxon>Eukaryota</taxon>
        <taxon>Fungi</taxon>
        <taxon>Dikarya</taxon>
        <taxon>Basidiomycota</taxon>
        <taxon>Agaricomycotina</taxon>
        <taxon>Agaricomycetes</taxon>
        <taxon>Agaricomycetidae</taxon>
        <taxon>Boletales</taxon>
        <taxon>Suillineae</taxon>
        <taxon>Rhizopogonaceae</taxon>
        <taxon>Rhizopogon</taxon>
    </lineage>
</organism>
<dbReference type="EMBL" id="LVVM01001786">
    <property type="protein sequence ID" value="OJA17881.1"/>
    <property type="molecule type" value="Genomic_DNA"/>
</dbReference>
<gene>
    <name evidence="1" type="ORF">AZE42_09190</name>
</gene>
<evidence type="ECO:0000313" key="2">
    <source>
        <dbReference type="Proteomes" id="UP000183567"/>
    </source>
</evidence>
<proteinExistence type="predicted"/>
<protein>
    <submittedName>
        <fullName evidence="1">Uncharacterized protein</fullName>
    </submittedName>
</protein>
<dbReference type="AlphaFoldDB" id="A0A1J8QWX3"/>
<evidence type="ECO:0000313" key="1">
    <source>
        <dbReference type="EMBL" id="OJA17881.1"/>
    </source>
</evidence>
<accession>A0A1J8QWX3</accession>
<keyword evidence="2" id="KW-1185">Reference proteome</keyword>